<reference evidence="7 8" key="1">
    <citation type="submission" date="2015-12" db="EMBL/GenBank/DDBJ databases">
        <title>The genome of Folsomia candida.</title>
        <authorList>
            <person name="Faddeeva A."/>
            <person name="Derks M.F."/>
            <person name="Anvar Y."/>
            <person name="Smit S."/>
            <person name="Van Straalen N."/>
            <person name="Roelofs D."/>
        </authorList>
    </citation>
    <scope>NUCLEOTIDE SEQUENCE [LARGE SCALE GENOMIC DNA]</scope>
    <source>
        <strain evidence="7 8">VU population</strain>
        <tissue evidence="7">Whole body</tissue>
    </source>
</reference>
<evidence type="ECO:0000259" key="6">
    <source>
        <dbReference type="Pfam" id="PF00082"/>
    </source>
</evidence>
<evidence type="ECO:0000256" key="3">
    <source>
        <dbReference type="ARBA" id="ARBA00022801"/>
    </source>
</evidence>
<evidence type="ECO:0000313" key="8">
    <source>
        <dbReference type="Proteomes" id="UP000198287"/>
    </source>
</evidence>
<comment type="caution">
    <text evidence="7">The sequence shown here is derived from an EMBL/GenBank/DDBJ whole genome shotgun (WGS) entry which is preliminary data.</text>
</comment>
<gene>
    <name evidence="7" type="ORF">Fcan01_05100</name>
</gene>
<keyword evidence="3 5" id="KW-0378">Hydrolase</keyword>
<dbReference type="GO" id="GO:0006508">
    <property type="term" value="P:proteolysis"/>
    <property type="evidence" value="ECO:0007669"/>
    <property type="project" value="UniProtKB-KW"/>
</dbReference>
<organism evidence="7 8">
    <name type="scientific">Folsomia candida</name>
    <name type="common">Springtail</name>
    <dbReference type="NCBI Taxonomy" id="158441"/>
    <lineage>
        <taxon>Eukaryota</taxon>
        <taxon>Metazoa</taxon>
        <taxon>Ecdysozoa</taxon>
        <taxon>Arthropoda</taxon>
        <taxon>Hexapoda</taxon>
        <taxon>Collembola</taxon>
        <taxon>Entomobryomorpha</taxon>
        <taxon>Isotomoidea</taxon>
        <taxon>Isotomidae</taxon>
        <taxon>Proisotominae</taxon>
        <taxon>Folsomia</taxon>
    </lineage>
</organism>
<feature type="active site" description="Charge relay system" evidence="5">
    <location>
        <position position="192"/>
    </location>
</feature>
<dbReference type="Pfam" id="PF00082">
    <property type="entry name" value="Peptidase_S8"/>
    <property type="match status" value="1"/>
</dbReference>
<evidence type="ECO:0000256" key="2">
    <source>
        <dbReference type="ARBA" id="ARBA00022670"/>
    </source>
</evidence>
<dbReference type="GO" id="GO:0004252">
    <property type="term" value="F:serine-type endopeptidase activity"/>
    <property type="evidence" value="ECO:0007669"/>
    <property type="project" value="UniProtKB-UniRule"/>
</dbReference>
<dbReference type="InterPro" id="IPR015500">
    <property type="entry name" value="Peptidase_S8_subtilisin-rel"/>
</dbReference>
<evidence type="ECO:0000256" key="5">
    <source>
        <dbReference type="PROSITE-ProRule" id="PRU01240"/>
    </source>
</evidence>
<dbReference type="SUPFAM" id="SSF52743">
    <property type="entry name" value="Subtilisin-like"/>
    <property type="match status" value="1"/>
</dbReference>
<feature type="domain" description="Peptidase S8/S53" evidence="6">
    <location>
        <begin position="183"/>
        <end position="446"/>
    </location>
</feature>
<name>A0A226ERA1_FOLCA</name>
<feature type="active site" description="Charge relay system" evidence="5">
    <location>
        <position position="226"/>
    </location>
</feature>
<dbReference type="PROSITE" id="PS51892">
    <property type="entry name" value="SUBTILASE"/>
    <property type="match status" value="1"/>
</dbReference>
<evidence type="ECO:0000313" key="7">
    <source>
        <dbReference type="EMBL" id="OXA59728.1"/>
    </source>
</evidence>
<dbReference type="AlphaFoldDB" id="A0A226ERA1"/>
<proteinExistence type="inferred from homology"/>
<dbReference type="PRINTS" id="PR00723">
    <property type="entry name" value="SUBTILISIN"/>
</dbReference>
<sequence length="457" mass="47838">MRKMPFPGVNCCLTSVYLNKMNLAYLFLFSVALIATTDAGYVNPSLISKVRNNGAQDIIIELSPVIEQVEIRLRGLTGDARVTALVTNLKHLISVAQAPYLKLASNLGLEFTSFWATNVILLKHVDLNTLSEFTRMTGEFQLREQHTVSVPAVREMSTLSVDQGVQWGVEKVRAPEAWGVTQGENVAVGSIDTGVNLAHEAFVNNFAGAWRDPFYNSSTPNDVQGHGSHTLGVIVGQTNGIGVAPGAKWVACRGLNNQGSGTEATLTDCAQWMIVAEPRPHIVNNAWGGGSGSTWFDPLVAAWKEAGIIPVFASGGSGPSCSSIGSPGDHSDVIAVGRTNPNDELVLGSGRGPSFAGQIKPDLVAPALNIVSAGPGNNNYVTMSGSSSGSFVSGAAALVISANPGISADEVVGILRNSAFRPPISSPDDYCGPGPDSYPNNGYGYGRVDAASAVGIN</sequence>
<keyword evidence="4 5" id="KW-0720">Serine protease</keyword>
<dbReference type="InterPro" id="IPR000209">
    <property type="entry name" value="Peptidase_S8/S53_dom"/>
</dbReference>
<dbReference type="PANTHER" id="PTHR43806">
    <property type="entry name" value="PEPTIDASE S8"/>
    <property type="match status" value="1"/>
</dbReference>
<dbReference type="OrthoDB" id="1740355at2759"/>
<evidence type="ECO:0000256" key="1">
    <source>
        <dbReference type="ARBA" id="ARBA00011073"/>
    </source>
</evidence>
<dbReference type="Proteomes" id="UP000198287">
    <property type="component" value="Unassembled WGS sequence"/>
</dbReference>
<dbReference type="EMBL" id="LNIX01000002">
    <property type="protein sequence ID" value="OXA59728.1"/>
    <property type="molecule type" value="Genomic_DNA"/>
</dbReference>
<keyword evidence="8" id="KW-1185">Reference proteome</keyword>
<keyword evidence="2 5" id="KW-0645">Protease</keyword>
<evidence type="ECO:0000256" key="4">
    <source>
        <dbReference type="ARBA" id="ARBA00022825"/>
    </source>
</evidence>
<feature type="active site" description="Charge relay system" evidence="5">
    <location>
        <position position="386"/>
    </location>
</feature>
<dbReference type="Gene3D" id="3.40.50.200">
    <property type="entry name" value="Peptidase S8/S53 domain"/>
    <property type="match status" value="1"/>
</dbReference>
<dbReference type="PANTHER" id="PTHR43806:SF67">
    <property type="entry name" value="EGF-LIKE DOMAIN-CONTAINING PROTEIN"/>
    <property type="match status" value="1"/>
</dbReference>
<protein>
    <submittedName>
        <fullName evidence="7">Bacillopeptidase F</fullName>
    </submittedName>
</protein>
<comment type="similarity">
    <text evidence="1 5">Belongs to the peptidase S8 family.</text>
</comment>
<accession>A0A226ERA1</accession>
<dbReference type="InterPro" id="IPR036852">
    <property type="entry name" value="Peptidase_S8/S53_dom_sf"/>
</dbReference>
<dbReference type="InterPro" id="IPR050131">
    <property type="entry name" value="Peptidase_S8_subtilisin-like"/>
</dbReference>
<dbReference type="OMA" id="QVRDAQW"/>